<evidence type="ECO:0000313" key="3">
    <source>
        <dbReference type="EMBL" id="KAJ8274584.1"/>
    </source>
</evidence>
<evidence type="ECO:0000313" key="4">
    <source>
        <dbReference type="Proteomes" id="UP001152803"/>
    </source>
</evidence>
<keyword evidence="4" id="KW-1185">Reference proteome</keyword>
<feature type="region of interest" description="Disordered" evidence="1">
    <location>
        <begin position="149"/>
        <end position="168"/>
    </location>
</feature>
<dbReference type="Pfam" id="PF15756">
    <property type="entry name" value="DUF4690"/>
    <property type="match status" value="1"/>
</dbReference>
<dbReference type="PANTHER" id="PTHR28453:SF1">
    <property type="entry name" value="PROTEIN SNORC"/>
    <property type="match status" value="1"/>
</dbReference>
<evidence type="ECO:0008006" key="5">
    <source>
        <dbReference type="Google" id="ProtNLM"/>
    </source>
</evidence>
<comment type="caution">
    <text evidence="3">The sequence shown here is derived from an EMBL/GenBank/DDBJ whole genome shotgun (WGS) entry which is preliminary data.</text>
</comment>
<organism evidence="3 4">
    <name type="scientific">Conger conger</name>
    <name type="common">Conger eel</name>
    <name type="synonym">Muraena conger</name>
    <dbReference type="NCBI Taxonomy" id="82655"/>
    <lineage>
        <taxon>Eukaryota</taxon>
        <taxon>Metazoa</taxon>
        <taxon>Chordata</taxon>
        <taxon>Craniata</taxon>
        <taxon>Vertebrata</taxon>
        <taxon>Euteleostomi</taxon>
        <taxon>Actinopterygii</taxon>
        <taxon>Neopterygii</taxon>
        <taxon>Teleostei</taxon>
        <taxon>Anguilliformes</taxon>
        <taxon>Congridae</taxon>
        <taxon>Conger</taxon>
    </lineage>
</organism>
<keyword evidence="2" id="KW-0812">Transmembrane</keyword>
<gene>
    <name evidence="3" type="ORF">COCON_G00092090</name>
</gene>
<keyword evidence="2" id="KW-0472">Membrane</keyword>
<dbReference type="PANTHER" id="PTHR28453">
    <property type="entry name" value="PROTEIN SNORC"/>
    <property type="match status" value="1"/>
</dbReference>
<sequence length="238" mass="25587">MPACIKGCCLRGRPPVDGASEPWCQESAEVTPPLRKRTAPRGHRGFKSSGTVYTDVCAESRGDSLQVPDSRHGSQQYPRPLHPGPPESALGPRSVRNLVAPLLQERAVKVTGGLPGTVLYKGIFHQPPLRCCGMGSLRGFALHHQKTVADPVPTPHRDSQDTSSGGGAYDITTKDPFHDLTDNAFTVEYEDITRFQPLDEDNEVLGPGAITAIVIAVFLGASVLLALIVIMLRKFSSA</sequence>
<accession>A0A9Q1DL98</accession>
<feature type="region of interest" description="Disordered" evidence="1">
    <location>
        <begin position="61"/>
        <end position="91"/>
    </location>
</feature>
<dbReference type="EMBL" id="JAFJMO010000006">
    <property type="protein sequence ID" value="KAJ8274584.1"/>
    <property type="molecule type" value="Genomic_DNA"/>
</dbReference>
<name>A0A9Q1DL98_CONCO</name>
<protein>
    <recommendedName>
        <fullName evidence="5">Secondary ossification center associated regulator of chondrocyte maturation</fullName>
    </recommendedName>
</protein>
<dbReference type="GO" id="GO:0051216">
    <property type="term" value="P:cartilage development"/>
    <property type="evidence" value="ECO:0007669"/>
    <property type="project" value="InterPro"/>
</dbReference>
<dbReference type="InterPro" id="IPR031500">
    <property type="entry name" value="SNORC"/>
</dbReference>
<dbReference type="OrthoDB" id="8941387at2759"/>
<feature type="transmembrane region" description="Helical" evidence="2">
    <location>
        <begin position="204"/>
        <end position="232"/>
    </location>
</feature>
<dbReference type="Proteomes" id="UP001152803">
    <property type="component" value="Unassembled WGS sequence"/>
</dbReference>
<evidence type="ECO:0000256" key="2">
    <source>
        <dbReference type="SAM" id="Phobius"/>
    </source>
</evidence>
<keyword evidence="2" id="KW-1133">Transmembrane helix</keyword>
<evidence type="ECO:0000256" key="1">
    <source>
        <dbReference type="SAM" id="MobiDB-lite"/>
    </source>
</evidence>
<proteinExistence type="predicted"/>
<dbReference type="AlphaFoldDB" id="A0A9Q1DL98"/>
<reference evidence="3" key="1">
    <citation type="journal article" date="2023" name="Science">
        <title>Genome structures resolve the early diversification of teleost fishes.</title>
        <authorList>
            <person name="Parey E."/>
            <person name="Louis A."/>
            <person name="Montfort J."/>
            <person name="Bouchez O."/>
            <person name="Roques C."/>
            <person name="Iampietro C."/>
            <person name="Lluch J."/>
            <person name="Castinel A."/>
            <person name="Donnadieu C."/>
            <person name="Desvignes T."/>
            <person name="Floi Bucao C."/>
            <person name="Jouanno E."/>
            <person name="Wen M."/>
            <person name="Mejri S."/>
            <person name="Dirks R."/>
            <person name="Jansen H."/>
            <person name="Henkel C."/>
            <person name="Chen W.J."/>
            <person name="Zahm M."/>
            <person name="Cabau C."/>
            <person name="Klopp C."/>
            <person name="Thompson A.W."/>
            <person name="Robinson-Rechavi M."/>
            <person name="Braasch I."/>
            <person name="Lecointre G."/>
            <person name="Bobe J."/>
            <person name="Postlethwait J.H."/>
            <person name="Berthelot C."/>
            <person name="Roest Crollius H."/>
            <person name="Guiguen Y."/>
        </authorList>
    </citation>
    <scope>NUCLEOTIDE SEQUENCE</scope>
    <source>
        <strain evidence="3">Concon-B</strain>
    </source>
</reference>